<dbReference type="FunFam" id="1.10.10.10:FF:000357">
    <property type="entry name" value="Caffeic acid 3-O-methyltransferase"/>
    <property type="match status" value="1"/>
</dbReference>
<comment type="caution">
    <text evidence="7">The sequence shown here is derived from an EMBL/GenBank/DDBJ whole genome shotgun (WGS) entry which is preliminary data.</text>
</comment>
<dbReference type="InterPro" id="IPR001077">
    <property type="entry name" value="COMT_C"/>
</dbReference>
<dbReference type="InterPro" id="IPR029063">
    <property type="entry name" value="SAM-dependent_MTases_sf"/>
</dbReference>
<keyword evidence="3" id="KW-0949">S-adenosyl-L-methionine</keyword>
<evidence type="ECO:0000313" key="8">
    <source>
        <dbReference type="Proteomes" id="UP001141806"/>
    </source>
</evidence>
<protein>
    <submittedName>
        <fullName evidence="7">Uncharacterized protein</fullName>
    </submittedName>
</protein>
<dbReference type="GO" id="GO:0046983">
    <property type="term" value="F:protein dimerization activity"/>
    <property type="evidence" value="ECO:0007669"/>
    <property type="project" value="InterPro"/>
</dbReference>
<dbReference type="PROSITE" id="PS51683">
    <property type="entry name" value="SAM_OMT_II"/>
    <property type="match status" value="1"/>
</dbReference>
<dbReference type="AlphaFoldDB" id="A0A9Q0H5K6"/>
<dbReference type="SUPFAM" id="SSF53335">
    <property type="entry name" value="S-adenosyl-L-methionine-dependent methyltransferases"/>
    <property type="match status" value="1"/>
</dbReference>
<dbReference type="InterPro" id="IPR036390">
    <property type="entry name" value="WH_DNA-bd_sf"/>
</dbReference>
<evidence type="ECO:0000256" key="3">
    <source>
        <dbReference type="ARBA" id="ARBA00022691"/>
    </source>
</evidence>
<dbReference type="OrthoDB" id="1606438at2759"/>
<dbReference type="Gene3D" id="1.10.10.10">
    <property type="entry name" value="Winged helix-like DNA-binding domain superfamily/Winged helix DNA-binding domain"/>
    <property type="match status" value="1"/>
</dbReference>
<dbReference type="Pfam" id="PF00891">
    <property type="entry name" value="Methyltransf_2"/>
    <property type="match status" value="1"/>
</dbReference>
<evidence type="ECO:0000313" key="7">
    <source>
        <dbReference type="EMBL" id="KAJ4958017.1"/>
    </source>
</evidence>
<dbReference type="PIRSF" id="PIRSF005739">
    <property type="entry name" value="O-mtase"/>
    <property type="match status" value="1"/>
</dbReference>
<evidence type="ECO:0000256" key="2">
    <source>
        <dbReference type="ARBA" id="ARBA00022679"/>
    </source>
</evidence>
<keyword evidence="8" id="KW-1185">Reference proteome</keyword>
<feature type="domain" description="O-methyltransferase C-terminal" evidence="5">
    <location>
        <begin position="143"/>
        <end position="348"/>
    </location>
</feature>
<dbReference type="GO" id="GO:0008171">
    <property type="term" value="F:O-methyltransferase activity"/>
    <property type="evidence" value="ECO:0007669"/>
    <property type="project" value="InterPro"/>
</dbReference>
<evidence type="ECO:0000259" key="5">
    <source>
        <dbReference type="Pfam" id="PF00891"/>
    </source>
</evidence>
<dbReference type="EMBL" id="JAMYWD010000010">
    <property type="protein sequence ID" value="KAJ4958017.1"/>
    <property type="molecule type" value="Genomic_DNA"/>
</dbReference>
<dbReference type="Proteomes" id="UP001141806">
    <property type="component" value="Unassembled WGS sequence"/>
</dbReference>
<accession>A0A9Q0H5K6</accession>
<name>A0A9Q0H5K6_9MAGN</name>
<dbReference type="Gene3D" id="3.40.50.150">
    <property type="entry name" value="Vaccinia Virus protein VP39"/>
    <property type="match status" value="1"/>
</dbReference>
<feature type="domain" description="O-methyltransferase dimerisation" evidence="6">
    <location>
        <begin position="26"/>
        <end position="119"/>
    </location>
</feature>
<proteinExistence type="predicted"/>
<evidence type="ECO:0000256" key="4">
    <source>
        <dbReference type="PIRSR" id="PIRSR005739-1"/>
    </source>
</evidence>
<organism evidence="7 8">
    <name type="scientific">Protea cynaroides</name>
    <dbReference type="NCBI Taxonomy" id="273540"/>
    <lineage>
        <taxon>Eukaryota</taxon>
        <taxon>Viridiplantae</taxon>
        <taxon>Streptophyta</taxon>
        <taxon>Embryophyta</taxon>
        <taxon>Tracheophyta</taxon>
        <taxon>Spermatophyta</taxon>
        <taxon>Magnoliopsida</taxon>
        <taxon>Proteales</taxon>
        <taxon>Proteaceae</taxon>
        <taxon>Protea</taxon>
    </lineage>
</organism>
<dbReference type="InterPro" id="IPR016461">
    <property type="entry name" value="COMT-like"/>
</dbReference>
<keyword evidence="2" id="KW-0808">Transferase</keyword>
<keyword evidence="1" id="KW-0489">Methyltransferase</keyword>
<evidence type="ECO:0000256" key="1">
    <source>
        <dbReference type="ARBA" id="ARBA00022603"/>
    </source>
</evidence>
<feature type="active site" description="Proton acceptor" evidence="4">
    <location>
        <position position="272"/>
    </location>
</feature>
<evidence type="ECO:0000259" key="6">
    <source>
        <dbReference type="Pfam" id="PF08100"/>
    </source>
</evidence>
<gene>
    <name evidence="7" type="ORF">NE237_025128</name>
</gene>
<dbReference type="Pfam" id="PF08100">
    <property type="entry name" value="Dimerisation"/>
    <property type="match status" value="1"/>
</dbReference>
<sequence length="366" mass="40556">MDPKQNNAKATMELQQGEEEACLYAMQLASSSVLPMVLRSVVELGILDIIAKAGPGAEISSSEITSQLSTQNLDAPVMVDRALRLLASYSVVTCSLKTYEDGRVERLYGQAPICKLFLKNEEDMGSFNNLMLMQQDKVIMNGWFHMKNAILEGGVPFHKVYGMSAFEYQAVDPRFNMLFNEAMKGQTIITMNKFLETYKGLGGLNSLVDVGGGFAIALRKITSMYPSIKGINFDLPYVVAEAPSYPGVEHVGGNMFESIPKGDAIFMKLILHDWSDEHCLTILKNCYEALPDGGKVIIIDAVLSEDVETSRVARAGYQIDNLMMMVNPGGKERTEKDFENLSKETGFRSFEVVCNVINLCVIEYIK</sequence>
<dbReference type="GO" id="GO:0032259">
    <property type="term" value="P:methylation"/>
    <property type="evidence" value="ECO:0007669"/>
    <property type="project" value="UniProtKB-KW"/>
</dbReference>
<dbReference type="FunFam" id="3.40.50.150:FF:000061">
    <property type="entry name" value="Caffeic acid O-methyltransferase"/>
    <property type="match status" value="1"/>
</dbReference>
<dbReference type="InterPro" id="IPR012967">
    <property type="entry name" value="COMT_dimerisation"/>
</dbReference>
<dbReference type="InterPro" id="IPR036388">
    <property type="entry name" value="WH-like_DNA-bd_sf"/>
</dbReference>
<dbReference type="SUPFAM" id="SSF46785">
    <property type="entry name" value="Winged helix' DNA-binding domain"/>
    <property type="match status" value="1"/>
</dbReference>
<reference evidence="7" key="1">
    <citation type="journal article" date="2023" name="Plant J.">
        <title>The genome of the king protea, Protea cynaroides.</title>
        <authorList>
            <person name="Chang J."/>
            <person name="Duong T.A."/>
            <person name="Schoeman C."/>
            <person name="Ma X."/>
            <person name="Roodt D."/>
            <person name="Barker N."/>
            <person name="Li Z."/>
            <person name="Van de Peer Y."/>
            <person name="Mizrachi E."/>
        </authorList>
    </citation>
    <scope>NUCLEOTIDE SEQUENCE</scope>
    <source>
        <tissue evidence="7">Young leaves</tissue>
    </source>
</reference>
<dbReference type="PANTHER" id="PTHR11746">
    <property type="entry name" value="O-METHYLTRANSFERASE"/>
    <property type="match status" value="1"/>
</dbReference>